<protein>
    <submittedName>
        <fullName evidence="2">Uncharacterized protein</fullName>
    </submittedName>
</protein>
<keyword evidence="3" id="KW-1185">Reference proteome</keyword>
<organism evidence="2 3">
    <name type="scientific">Rothia santali</name>
    <dbReference type="NCBI Taxonomy" id="2949643"/>
    <lineage>
        <taxon>Bacteria</taxon>
        <taxon>Bacillati</taxon>
        <taxon>Actinomycetota</taxon>
        <taxon>Actinomycetes</taxon>
        <taxon>Micrococcales</taxon>
        <taxon>Micrococcaceae</taxon>
        <taxon>Rothia</taxon>
    </lineage>
</organism>
<dbReference type="EMBL" id="JANAFB010000014">
    <property type="protein sequence ID" value="MCP3425833.1"/>
    <property type="molecule type" value="Genomic_DNA"/>
</dbReference>
<dbReference type="RefSeq" id="WP_254166219.1">
    <property type="nucleotide sequence ID" value="NZ_JANAFB010000014.1"/>
</dbReference>
<comment type="caution">
    <text evidence="2">The sequence shown here is derived from an EMBL/GenBank/DDBJ whole genome shotgun (WGS) entry which is preliminary data.</text>
</comment>
<dbReference type="Proteomes" id="UP001139502">
    <property type="component" value="Unassembled WGS sequence"/>
</dbReference>
<feature type="region of interest" description="Disordered" evidence="1">
    <location>
        <begin position="1"/>
        <end position="35"/>
    </location>
</feature>
<evidence type="ECO:0000313" key="2">
    <source>
        <dbReference type="EMBL" id="MCP3425833.1"/>
    </source>
</evidence>
<evidence type="ECO:0000313" key="3">
    <source>
        <dbReference type="Proteomes" id="UP001139502"/>
    </source>
</evidence>
<evidence type="ECO:0000256" key="1">
    <source>
        <dbReference type="SAM" id="MobiDB-lite"/>
    </source>
</evidence>
<sequence length="121" mass="13879">MRRNYEANPGSDPQQVQDSVEEALAAEAREWEQDPDRWMRIGEDPVDEAPLEETMETLYPGATQMDLVRLAALTQRQELLLQRAWMVDLADRPSMTPRPAVETTPRLQAYLQGLIEKVQTL</sequence>
<accession>A0A9X2HK96</accession>
<dbReference type="AlphaFoldDB" id="A0A9X2HK96"/>
<reference evidence="2" key="1">
    <citation type="submission" date="2022-06" db="EMBL/GenBank/DDBJ databases">
        <title>Rothia sp. isolated from sandalwood seedling.</title>
        <authorList>
            <person name="Tuikhar N."/>
            <person name="Kirdat K."/>
            <person name="Thorat V."/>
            <person name="Swetha P."/>
            <person name="Padma S."/>
            <person name="Sundararaj R."/>
            <person name="Yadav A."/>
        </authorList>
    </citation>
    <scope>NUCLEOTIDE SEQUENCE</scope>
    <source>
        <strain evidence="2">AR01</strain>
    </source>
</reference>
<proteinExistence type="predicted"/>
<name>A0A9X2HK96_9MICC</name>
<gene>
    <name evidence="2" type="ORF">NBM05_07385</name>
</gene>